<dbReference type="AlphaFoldDB" id="A0AAN6GL09"/>
<dbReference type="EMBL" id="JAPDMZ010000200">
    <property type="protein sequence ID" value="KAK0546272.1"/>
    <property type="molecule type" value="Genomic_DNA"/>
</dbReference>
<accession>A0AAN6GL09</accession>
<proteinExistence type="inferred from homology"/>
<comment type="caution">
    <text evidence="3">The sequence shown here is derived from an EMBL/GenBank/DDBJ whole genome shotgun (WGS) entry which is preliminary data.</text>
</comment>
<organism evidence="3 4">
    <name type="scientific">Tilletia horrida</name>
    <dbReference type="NCBI Taxonomy" id="155126"/>
    <lineage>
        <taxon>Eukaryota</taxon>
        <taxon>Fungi</taxon>
        <taxon>Dikarya</taxon>
        <taxon>Basidiomycota</taxon>
        <taxon>Ustilaginomycotina</taxon>
        <taxon>Exobasidiomycetes</taxon>
        <taxon>Tilletiales</taxon>
        <taxon>Tilletiaceae</taxon>
        <taxon>Tilletia</taxon>
    </lineage>
</organism>
<dbReference type="GO" id="GO:0032300">
    <property type="term" value="C:mismatch repair complex"/>
    <property type="evidence" value="ECO:0007669"/>
    <property type="project" value="InterPro"/>
</dbReference>
<comment type="similarity">
    <text evidence="1">Belongs to the DNA mismatch repair MutL/HexB family.</text>
</comment>
<name>A0AAN6GL09_9BASI</name>
<dbReference type="Proteomes" id="UP001176517">
    <property type="component" value="Unassembled WGS sequence"/>
</dbReference>
<dbReference type="PANTHER" id="PTHR10073">
    <property type="entry name" value="DNA MISMATCH REPAIR PROTEIN MLH, PMS, MUTL"/>
    <property type="match status" value="1"/>
</dbReference>
<feature type="region of interest" description="Disordered" evidence="2">
    <location>
        <begin position="446"/>
        <end position="502"/>
    </location>
</feature>
<dbReference type="InterPro" id="IPR038973">
    <property type="entry name" value="MutL/Mlh/Pms-like"/>
</dbReference>
<gene>
    <name evidence="3" type="primary">MLH3</name>
    <name evidence="3" type="ORF">OC846_005355</name>
</gene>
<evidence type="ECO:0000313" key="3">
    <source>
        <dbReference type="EMBL" id="KAK0546272.1"/>
    </source>
</evidence>
<evidence type="ECO:0000256" key="1">
    <source>
        <dbReference type="ARBA" id="ARBA00006082"/>
    </source>
</evidence>
<dbReference type="InterPro" id="IPR036890">
    <property type="entry name" value="HATPase_C_sf"/>
</dbReference>
<keyword evidence="4" id="KW-1185">Reference proteome</keyword>
<evidence type="ECO:0000256" key="2">
    <source>
        <dbReference type="SAM" id="MobiDB-lite"/>
    </source>
</evidence>
<dbReference type="Gene3D" id="3.30.565.10">
    <property type="entry name" value="Histidine kinase-like ATPase, C-terminal domain"/>
    <property type="match status" value="1"/>
</dbReference>
<reference evidence="3" key="1">
    <citation type="journal article" date="2023" name="PhytoFront">
        <title>Draft Genome Resources of Seven Strains of Tilletia horrida, Causal Agent of Kernel Smut of Rice.</title>
        <authorList>
            <person name="Khanal S."/>
            <person name="Antony Babu S."/>
            <person name="Zhou X.G."/>
        </authorList>
    </citation>
    <scope>NUCLEOTIDE SEQUENCE</scope>
    <source>
        <strain evidence="3">TX6</strain>
    </source>
</reference>
<dbReference type="PANTHER" id="PTHR10073:SF47">
    <property type="entry name" value="DNA MISMATCH REPAIR PROTEIN MLH3"/>
    <property type="match status" value="1"/>
</dbReference>
<dbReference type="GO" id="GO:0006298">
    <property type="term" value="P:mismatch repair"/>
    <property type="evidence" value="ECO:0007669"/>
    <property type="project" value="InterPro"/>
</dbReference>
<dbReference type="GO" id="GO:0140664">
    <property type="term" value="F:ATP-dependent DNA damage sensor activity"/>
    <property type="evidence" value="ECO:0007669"/>
    <property type="project" value="InterPro"/>
</dbReference>
<protein>
    <submittedName>
        <fullName evidence="3">DNA mismatch repair protein</fullName>
    </submittedName>
</protein>
<sequence>MSSKAFEPQASVHALSDSTTASMRAHMQFPSPSAVVQALLYNALDAGAKKISLTADLVAGSIECSDDGLGFPPAFFSQGSDRGAQSSMPWAQGPVRIRTGRYGRKQESLQLMAYLGRVSIRSTPDNCSNECFLRIQRGDRCIFSGKDREAPPPLNGFRSGSSVCVSDLFANLPVRRRAADTAWSRRAETNKIHAVVKTVSLREPHVSFALRMQSQGSLEGSRRSVQEALRLQKTTSILSRFVDAHGRSTINPADLLDFQYTTSDPDGLVLQGLFSAVPSPSRDIQYVYVNKHPLAQNTSLLEHLSGASIMFSTDKAQDQNPTFTKAASHHGIVDLDSDLYGIMAMVLQHAMQASPTTMYQALARPKGADLDSPRGSPTKASTCFPIFYLDVTIGPAALNRRTSIPNIQISPPLSLKAILQEQIVRGLRLRTEKTRIGSPFWETMTVPTHQKDDRGSPFEFSVLNHSPHAKASPCPEPLSSKSGTQDVDPGPSSKTAGDVTNHLLFDSNSTARSRAFTSPTKRLHRLSRPEHGDVKTQTTTPEWLNAATSTWRNPTLPLPSEPDIPCVGLRSGSLKEASQTAIRRQYLEDQADPRTAVLSNAPVLGSSAGKLKGDLSQKAKQTYPRSSLMDFQQPEEAHASISKDDIRLSRVIGQVDRKFILCTTNVSTKSDRDSGAAPTLLLVDQHAADGEE</sequence>
<dbReference type="SUPFAM" id="SSF55874">
    <property type="entry name" value="ATPase domain of HSP90 chaperone/DNA topoisomerase II/histidine kinase"/>
    <property type="match status" value="1"/>
</dbReference>
<dbReference type="GO" id="GO:0016887">
    <property type="term" value="F:ATP hydrolysis activity"/>
    <property type="evidence" value="ECO:0007669"/>
    <property type="project" value="InterPro"/>
</dbReference>
<evidence type="ECO:0000313" key="4">
    <source>
        <dbReference type="Proteomes" id="UP001176517"/>
    </source>
</evidence>